<accession>A0ABT1DNA1</accession>
<keyword evidence="1" id="KW-0732">Signal</keyword>
<organism evidence="2 3">
    <name type="scientific">Paractinoplanes aksuensis</name>
    <dbReference type="NCBI Taxonomy" id="2939490"/>
    <lineage>
        <taxon>Bacteria</taxon>
        <taxon>Bacillati</taxon>
        <taxon>Actinomycetota</taxon>
        <taxon>Actinomycetes</taxon>
        <taxon>Micromonosporales</taxon>
        <taxon>Micromonosporaceae</taxon>
        <taxon>Paractinoplanes</taxon>
    </lineage>
</organism>
<evidence type="ECO:0000313" key="3">
    <source>
        <dbReference type="Proteomes" id="UP001523369"/>
    </source>
</evidence>
<reference evidence="2 3" key="1">
    <citation type="submission" date="2022-06" db="EMBL/GenBank/DDBJ databases">
        <title>New Species of the Genus Actinoplanes, ActinopZanes ferrugineus.</title>
        <authorList>
            <person name="Ding P."/>
        </authorList>
    </citation>
    <scope>NUCLEOTIDE SEQUENCE [LARGE SCALE GENOMIC DNA]</scope>
    <source>
        <strain evidence="2 3">TRM88003</strain>
    </source>
</reference>
<dbReference type="Proteomes" id="UP001523369">
    <property type="component" value="Unassembled WGS sequence"/>
</dbReference>
<name>A0ABT1DNA1_9ACTN</name>
<protein>
    <submittedName>
        <fullName evidence="2">Uncharacterized protein</fullName>
    </submittedName>
</protein>
<comment type="caution">
    <text evidence="2">The sequence shown here is derived from an EMBL/GenBank/DDBJ whole genome shotgun (WGS) entry which is preliminary data.</text>
</comment>
<evidence type="ECO:0000256" key="1">
    <source>
        <dbReference type="SAM" id="SignalP"/>
    </source>
</evidence>
<evidence type="ECO:0000313" key="2">
    <source>
        <dbReference type="EMBL" id="MCO8272312.1"/>
    </source>
</evidence>
<dbReference type="EMBL" id="JAMYJR010000017">
    <property type="protein sequence ID" value="MCO8272312.1"/>
    <property type="molecule type" value="Genomic_DNA"/>
</dbReference>
<proteinExistence type="predicted"/>
<feature type="signal peptide" evidence="1">
    <location>
        <begin position="1"/>
        <end position="21"/>
    </location>
</feature>
<feature type="chain" id="PRO_5045446121" evidence="1">
    <location>
        <begin position="22"/>
        <end position="157"/>
    </location>
</feature>
<gene>
    <name evidence="2" type="ORF">M1L60_17095</name>
</gene>
<dbReference type="RefSeq" id="WP_253238419.1">
    <property type="nucleotide sequence ID" value="NZ_JAMYJR010000017.1"/>
</dbReference>
<keyword evidence="3" id="KW-1185">Reference proteome</keyword>
<sequence length="157" mass="16585">MKAWRSAVTAAATLATAFIVAGSQQGEPDRQDMVLTHGGRDSYGNVRFTLSGRPVTGLYPGATRQIKITVINPFDFPLSLQTLDGRLVGTDRRACPATGATLRVAAYSGRLPVTIKPYGRTTLAGSIPVTMPRNATPKCANTKLLISLAGTGRKAGR</sequence>